<dbReference type="EMBL" id="CABPRJ010001432">
    <property type="protein sequence ID" value="VVC36386.1"/>
    <property type="molecule type" value="Genomic_DNA"/>
</dbReference>
<evidence type="ECO:0000313" key="3">
    <source>
        <dbReference type="Proteomes" id="UP000325440"/>
    </source>
</evidence>
<evidence type="ECO:0000256" key="1">
    <source>
        <dbReference type="SAM" id="MobiDB-lite"/>
    </source>
</evidence>
<evidence type="ECO:0000313" key="2">
    <source>
        <dbReference type="EMBL" id="VVC36386.1"/>
    </source>
</evidence>
<name>A0A5E4N2A9_9HEMI</name>
<protein>
    <submittedName>
        <fullName evidence="2">Uncharacterized protein</fullName>
    </submittedName>
</protein>
<gene>
    <name evidence="2" type="ORF">CINCED_3A002345</name>
</gene>
<feature type="region of interest" description="Disordered" evidence="1">
    <location>
        <begin position="1"/>
        <end position="22"/>
    </location>
</feature>
<dbReference type="AlphaFoldDB" id="A0A5E4N2A9"/>
<reference evidence="2 3" key="1">
    <citation type="submission" date="2019-08" db="EMBL/GenBank/DDBJ databases">
        <authorList>
            <person name="Alioto T."/>
            <person name="Alioto T."/>
            <person name="Gomez Garrido J."/>
        </authorList>
    </citation>
    <scope>NUCLEOTIDE SEQUENCE [LARGE SCALE GENOMIC DNA]</scope>
</reference>
<proteinExistence type="predicted"/>
<sequence length="117" mass="13310">MQGAGKRPTKVPDRYNPSASYRTPSILPTFDLSLNMSDNESSTARSISPPIEDCQPDLRSLLLQFHTDSKKQFKESQRQCQNSFLDLKKDMTVDLKKDMTEINTNLLSILESTSKRI</sequence>
<keyword evidence="3" id="KW-1185">Reference proteome</keyword>
<accession>A0A5E4N2A9</accession>
<dbReference type="Proteomes" id="UP000325440">
    <property type="component" value="Unassembled WGS sequence"/>
</dbReference>
<organism evidence="2 3">
    <name type="scientific">Cinara cedri</name>
    <dbReference type="NCBI Taxonomy" id="506608"/>
    <lineage>
        <taxon>Eukaryota</taxon>
        <taxon>Metazoa</taxon>
        <taxon>Ecdysozoa</taxon>
        <taxon>Arthropoda</taxon>
        <taxon>Hexapoda</taxon>
        <taxon>Insecta</taxon>
        <taxon>Pterygota</taxon>
        <taxon>Neoptera</taxon>
        <taxon>Paraneoptera</taxon>
        <taxon>Hemiptera</taxon>
        <taxon>Sternorrhyncha</taxon>
        <taxon>Aphidomorpha</taxon>
        <taxon>Aphidoidea</taxon>
        <taxon>Aphididae</taxon>
        <taxon>Lachninae</taxon>
        <taxon>Cinara</taxon>
    </lineage>
</organism>